<dbReference type="PANTHER" id="PTHR43163:SF6">
    <property type="entry name" value="DIPEPTIDE TRANSPORT SYSTEM PERMEASE PROTEIN DPPB-RELATED"/>
    <property type="match status" value="1"/>
</dbReference>
<evidence type="ECO:0000256" key="3">
    <source>
        <dbReference type="ARBA" id="ARBA00022475"/>
    </source>
</evidence>
<gene>
    <name evidence="9" type="ORF">H9L09_01790</name>
</gene>
<keyword evidence="4 7" id="KW-0812">Transmembrane</keyword>
<name>A0A7G9RCC0_9ACTN</name>
<comment type="subcellular location">
    <subcellularLocation>
        <location evidence="1 7">Cell membrane</location>
        <topology evidence="1 7">Multi-pass membrane protein</topology>
    </subcellularLocation>
</comment>
<feature type="transmembrane region" description="Helical" evidence="7">
    <location>
        <begin position="177"/>
        <end position="196"/>
    </location>
</feature>
<feature type="transmembrane region" description="Helical" evidence="7">
    <location>
        <begin position="12"/>
        <end position="32"/>
    </location>
</feature>
<dbReference type="PROSITE" id="PS50928">
    <property type="entry name" value="ABC_TM1"/>
    <property type="match status" value="1"/>
</dbReference>
<dbReference type="Pfam" id="PF19300">
    <property type="entry name" value="BPD_transp_1_N"/>
    <property type="match status" value="1"/>
</dbReference>
<feature type="transmembrane region" description="Helical" evidence="7">
    <location>
        <begin position="136"/>
        <end position="157"/>
    </location>
</feature>
<feature type="domain" description="ABC transmembrane type-1" evidence="8">
    <location>
        <begin position="97"/>
        <end position="299"/>
    </location>
</feature>
<evidence type="ECO:0000256" key="7">
    <source>
        <dbReference type="RuleBase" id="RU363032"/>
    </source>
</evidence>
<evidence type="ECO:0000259" key="8">
    <source>
        <dbReference type="PROSITE" id="PS50928"/>
    </source>
</evidence>
<comment type="similarity">
    <text evidence="7">Belongs to the binding-protein-dependent transport system permease family.</text>
</comment>
<dbReference type="RefSeq" id="WP_187579087.1">
    <property type="nucleotide sequence ID" value="NZ_CP060713.1"/>
</dbReference>
<evidence type="ECO:0000313" key="10">
    <source>
        <dbReference type="Proteomes" id="UP000515947"/>
    </source>
</evidence>
<dbReference type="GO" id="GO:0005886">
    <property type="term" value="C:plasma membrane"/>
    <property type="evidence" value="ECO:0007669"/>
    <property type="project" value="UniProtKB-SubCell"/>
</dbReference>
<reference evidence="9 10" key="1">
    <citation type="submission" date="2020-08" db="EMBL/GenBank/DDBJ databases">
        <title>Genome sequence of Nocardioides mesophilus KACC 16243T.</title>
        <authorList>
            <person name="Hyun D.-W."/>
            <person name="Bae J.-W."/>
        </authorList>
    </citation>
    <scope>NUCLEOTIDE SEQUENCE [LARGE SCALE GENOMIC DNA]</scope>
    <source>
        <strain evidence="9 10">KACC 16243</strain>
    </source>
</reference>
<accession>A0A7G9RCC0</accession>
<dbReference type="Gene3D" id="1.10.3720.10">
    <property type="entry name" value="MetI-like"/>
    <property type="match status" value="1"/>
</dbReference>
<dbReference type="EMBL" id="CP060713">
    <property type="protein sequence ID" value="QNN53245.1"/>
    <property type="molecule type" value="Genomic_DNA"/>
</dbReference>
<feature type="transmembrane region" description="Helical" evidence="7">
    <location>
        <begin position="280"/>
        <end position="299"/>
    </location>
</feature>
<dbReference type="Proteomes" id="UP000515947">
    <property type="component" value="Chromosome"/>
</dbReference>
<protein>
    <submittedName>
        <fullName evidence="9">ABC transporter permease</fullName>
    </submittedName>
</protein>
<dbReference type="Pfam" id="PF00528">
    <property type="entry name" value="BPD_transp_1"/>
    <property type="match status" value="1"/>
</dbReference>
<organism evidence="9 10">
    <name type="scientific">Nocardioides mesophilus</name>
    <dbReference type="NCBI Taxonomy" id="433659"/>
    <lineage>
        <taxon>Bacteria</taxon>
        <taxon>Bacillati</taxon>
        <taxon>Actinomycetota</taxon>
        <taxon>Actinomycetes</taxon>
        <taxon>Propionibacteriales</taxon>
        <taxon>Nocardioidaceae</taxon>
        <taxon>Nocardioides</taxon>
    </lineage>
</organism>
<keyword evidence="2 7" id="KW-0813">Transport</keyword>
<dbReference type="KEGG" id="nmes:H9L09_01790"/>
<evidence type="ECO:0000313" key="9">
    <source>
        <dbReference type="EMBL" id="QNN53245.1"/>
    </source>
</evidence>
<keyword evidence="3" id="KW-1003">Cell membrane</keyword>
<evidence type="ECO:0000256" key="5">
    <source>
        <dbReference type="ARBA" id="ARBA00022989"/>
    </source>
</evidence>
<dbReference type="GO" id="GO:0055085">
    <property type="term" value="P:transmembrane transport"/>
    <property type="evidence" value="ECO:0007669"/>
    <property type="project" value="InterPro"/>
</dbReference>
<dbReference type="InterPro" id="IPR045621">
    <property type="entry name" value="BPD_transp_1_N"/>
</dbReference>
<feature type="transmembrane region" description="Helical" evidence="7">
    <location>
        <begin position="101"/>
        <end position="124"/>
    </location>
</feature>
<dbReference type="AlphaFoldDB" id="A0A7G9RCC0"/>
<feature type="transmembrane region" description="Helical" evidence="7">
    <location>
        <begin position="239"/>
        <end position="260"/>
    </location>
</feature>
<dbReference type="CDD" id="cd06261">
    <property type="entry name" value="TM_PBP2"/>
    <property type="match status" value="1"/>
</dbReference>
<dbReference type="SUPFAM" id="SSF161098">
    <property type="entry name" value="MetI-like"/>
    <property type="match status" value="1"/>
</dbReference>
<evidence type="ECO:0000256" key="4">
    <source>
        <dbReference type="ARBA" id="ARBA00022692"/>
    </source>
</evidence>
<keyword evidence="6 7" id="KW-0472">Membrane</keyword>
<evidence type="ECO:0000256" key="1">
    <source>
        <dbReference type="ARBA" id="ARBA00004651"/>
    </source>
</evidence>
<keyword evidence="10" id="KW-1185">Reference proteome</keyword>
<sequence>MRYLVYILKRLVSLVPVLLGISLIVFFLIRLIPGDPAASLLGSHATPDAIREIRSQLGLDQPVWSQYLTFLGHLFQGDLGHSYVYDSAVTELIALSLPTTLWLLVSATIFTVLIAVPLAVLAAARRNGVADNIIRAVPVIGLGLPSFWLGIMLILVFGLKLGWFPVAGYGDTFGEHVVGMILPGLTIALTLSPILIRSLRASMIDVLSSDYIVTARSKGLSSSRVVLGHALRNASISSITVLGVNIAYLTGSTLVVERVFSLPGMGQQMINSILGRDFPTVQGITLVFAVMVVAVNLLTDLTHAALDPRVSLA</sequence>
<dbReference type="PANTHER" id="PTHR43163">
    <property type="entry name" value="DIPEPTIDE TRANSPORT SYSTEM PERMEASE PROTEIN DPPB-RELATED"/>
    <property type="match status" value="1"/>
</dbReference>
<evidence type="ECO:0000256" key="2">
    <source>
        <dbReference type="ARBA" id="ARBA00022448"/>
    </source>
</evidence>
<evidence type="ECO:0000256" key="6">
    <source>
        <dbReference type="ARBA" id="ARBA00023136"/>
    </source>
</evidence>
<dbReference type="InterPro" id="IPR000515">
    <property type="entry name" value="MetI-like"/>
</dbReference>
<keyword evidence="5 7" id="KW-1133">Transmembrane helix</keyword>
<proteinExistence type="inferred from homology"/>
<dbReference type="InterPro" id="IPR035906">
    <property type="entry name" value="MetI-like_sf"/>
</dbReference>